<evidence type="ECO:0000256" key="2">
    <source>
        <dbReference type="ARBA" id="ARBA00007783"/>
    </source>
</evidence>
<feature type="domain" description="ABC-2 type transporter transmembrane" evidence="10">
    <location>
        <begin position="2"/>
        <end position="67"/>
    </location>
</feature>
<dbReference type="GO" id="GO:0140359">
    <property type="term" value="F:ABC-type transporter activity"/>
    <property type="evidence" value="ECO:0007669"/>
    <property type="project" value="InterPro"/>
</dbReference>
<evidence type="ECO:0000256" key="6">
    <source>
        <dbReference type="ARBA" id="ARBA00022989"/>
    </source>
</evidence>
<dbReference type="PANTHER" id="PTHR30413">
    <property type="entry name" value="INNER MEMBRANE TRANSPORT PERMEASE"/>
    <property type="match status" value="1"/>
</dbReference>
<evidence type="ECO:0000256" key="5">
    <source>
        <dbReference type="ARBA" id="ARBA00022692"/>
    </source>
</evidence>
<evidence type="ECO:0000256" key="9">
    <source>
        <dbReference type="SAM" id="Phobius"/>
    </source>
</evidence>
<evidence type="ECO:0000256" key="4">
    <source>
        <dbReference type="ARBA" id="ARBA00022475"/>
    </source>
</evidence>
<organism evidence="11 12">
    <name type="scientific">Candidatus Magnetobacterium bavaricum</name>
    <dbReference type="NCBI Taxonomy" id="29290"/>
    <lineage>
        <taxon>Bacteria</taxon>
        <taxon>Pseudomonadati</taxon>
        <taxon>Nitrospirota</taxon>
        <taxon>Thermodesulfovibrionia</taxon>
        <taxon>Thermodesulfovibrionales</taxon>
        <taxon>Candidatus Magnetobacteriaceae</taxon>
        <taxon>Candidatus Magnetobacterium</taxon>
    </lineage>
</organism>
<sequence length="109" mass="12757">FSIGLSWLFSAINVFHKDTSVVLGVVINIWFWLTPIVYGIEVLPKQFHVILKLNPIFYIAQGYRESFVYAVPLWNHMYQGAYFWFVTLTMLVVGGYVFKKLKPEFAEML</sequence>
<feature type="non-terminal residue" evidence="11">
    <location>
        <position position="1"/>
    </location>
</feature>
<comment type="caution">
    <text evidence="11">The sequence shown here is derived from an EMBL/GenBank/DDBJ whole genome shotgun (WGS) entry which is preliminary data.</text>
</comment>
<gene>
    <name evidence="11" type="ORF">MBAV_006300</name>
</gene>
<evidence type="ECO:0000259" key="10">
    <source>
        <dbReference type="Pfam" id="PF01061"/>
    </source>
</evidence>
<dbReference type="PANTHER" id="PTHR30413:SF10">
    <property type="entry name" value="CAPSULE POLYSACCHARIDE EXPORT INNER-MEMBRANE PROTEIN CTRC"/>
    <property type="match status" value="1"/>
</dbReference>
<keyword evidence="6 9" id="KW-1133">Transmembrane helix</keyword>
<keyword evidence="3" id="KW-0813">Transport</keyword>
<protein>
    <submittedName>
        <fullName evidence="11">ABC transporter</fullName>
    </submittedName>
</protein>
<evidence type="ECO:0000313" key="11">
    <source>
        <dbReference type="EMBL" id="KJU81507.1"/>
    </source>
</evidence>
<keyword evidence="8 9" id="KW-0472">Membrane</keyword>
<dbReference type="Pfam" id="PF01061">
    <property type="entry name" value="ABC2_membrane"/>
    <property type="match status" value="1"/>
</dbReference>
<keyword evidence="7" id="KW-0625">Polysaccharide transport</keyword>
<comment type="similarity">
    <text evidence="2">Belongs to the ABC-2 integral membrane protein family.</text>
</comment>
<dbReference type="EMBL" id="LACI01002659">
    <property type="protein sequence ID" value="KJU81507.1"/>
    <property type="molecule type" value="Genomic_DNA"/>
</dbReference>
<dbReference type="GO" id="GO:0015774">
    <property type="term" value="P:polysaccharide transport"/>
    <property type="evidence" value="ECO:0007669"/>
    <property type="project" value="UniProtKB-KW"/>
</dbReference>
<dbReference type="GO" id="GO:0015920">
    <property type="term" value="P:lipopolysaccharide transport"/>
    <property type="evidence" value="ECO:0007669"/>
    <property type="project" value="TreeGrafter"/>
</dbReference>
<keyword evidence="5 9" id="KW-0812">Transmembrane</keyword>
<keyword evidence="4" id="KW-1003">Cell membrane</keyword>
<comment type="subcellular location">
    <subcellularLocation>
        <location evidence="1">Cell membrane</location>
        <topology evidence="1">Multi-pass membrane protein</topology>
    </subcellularLocation>
</comment>
<accession>A0A0F3GI52</accession>
<dbReference type="AlphaFoldDB" id="A0A0F3GI52"/>
<keyword evidence="7" id="KW-0762">Sugar transport</keyword>
<reference evidence="11 12" key="1">
    <citation type="submission" date="2015-02" db="EMBL/GenBank/DDBJ databases">
        <title>Single-cell genomics of uncultivated deep-branching MTB reveals a conserved set of magnetosome genes.</title>
        <authorList>
            <person name="Kolinko S."/>
            <person name="Richter M."/>
            <person name="Glockner F.O."/>
            <person name="Brachmann A."/>
            <person name="Schuler D."/>
        </authorList>
    </citation>
    <scope>NUCLEOTIDE SEQUENCE [LARGE SCALE GENOMIC DNA]</scope>
    <source>
        <strain evidence="11">TM-1</strain>
    </source>
</reference>
<evidence type="ECO:0000256" key="8">
    <source>
        <dbReference type="ARBA" id="ARBA00023136"/>
    </source>
</evidence>
<proteinExistence type="inferred from homology"/>
<evidence type="ECO:0000256" key="1">
    <source>
        <dbReference type="ARBA" id="ARBA00004651"/>
    </source>
</evidence>
<evidence type="ECO:0000256" key="3">
    <source>
        <dbReference type="ARBA" id="ARBA00022448"/>
    </source>
</evidence>
<name>A0A0F3GI52_9BACT</name>
<feature type="transmembrane region" description="Helical" evidence="9">
    <location>
        <begin position="21"/>
        <end position="40"/>
    </location>
</feature>
<dbReference type="InterPro" id="IPR013525">
    <property type="entry name" value="ABC2_TM"/>
</dbReference>
<keyword evidence="12" id="KW-1185">Reference proteome</keyword>
<evidence type="ECO:0000256" key="7">
    <source>
        <dbReference type="ARBA" id="ARBA00023047"/>
    </source>
</evidence>
<dbReference type="Proteomes" id="UP000033423">
    <property type="component" value="Unassembled WGS sequence"/>
</dbReference>
<feature type="transmembrane region" description="Helical" evidence="9">
    <location>
        <begin position="81"/>
        <end position="98"/>
    </location>
</feature>
<evidence type="ECO:0000313" key="12">
    <source>
        <dbReference type="Proteomes" id="UP000033423"/>
    </source>
</evidence>
<dbReference type="GO" id="GO:0005886">
    <property type="term" value="C:plasma membrane"/>
    <property type="evidence" value="ECO:0007669"/>
    <property type="project" value="UniProtKB-SubCell"/>
</dbReference>